<protein>
    <submittedName>
        <fullName evidence="3">Solute carrier family 9 member B2</fullName>
    </submittedName>
</protein>
<evidence type="ECO:0000256" key="1">
    <source>
        <dbReference type="ARBA" id="ARBA00007367"/>
    </source>
</evidence>
<dbReference type="PANTHER" id="PTHR31102">
    <property type="match status" value="1"/>
</dbReference>
<sequence length="189" mass="20593">TQEVTVFNCKGTDGNAQTEETALLHNCARQLQKPLSESKPPRKLRQIFACPPQGLLARTVTNVILVWAVVWSITGSECLPGGNIFGILFLFFFAVIGGKIFGLIRIPTLPPLPPLLGMLLAGFLIRNTPFISDIVQINPNWSAALRNIALSVILVRAGLGLDPKFCSRCCLSCRGGSLYADLASRRVWC</sequence>
<dbReference type="Proteomes" id="UP000694404">
    <property type="component" value="Unplaced"/>
</dbReference>
<feature type="transmembrane region" description="Helical" evidence="2">
    <location>
        <begin position="55"/>
        <end position="73"/>
    </location>
</feature>
<evidence type="ECO:0000256" key="2">
    <source>
        <dbReference type="SAM" id="Phobius"/>
    </source>
</evidence>
<accession>A0A8C0GXJ1</accession>
<dbReference type="GO" id="GO:0098662">
    <property type="term" value="P:inorganic cation transmembrane transport"/>
    <property type="evidence" value="ECO:0007669"/>
    <property type="project" value="TreeGrafter"/>
</dbReference>
<keyword evidence="4" id="KW-1185">Reference proteome</keyword>
<keyword evidence="2" id="KW-0812">Transmembrane</keyword>
<dbReference type="Ensembl" id="ENSCABT00000017295.1">
    <property type="protein sequence ID" value="ENSCABP00000015757.1"/>
    <property type="gene ID" value="ENSCABG00000011771.1"/>
</dbReference>
<dbReference type="InterPro" id="IPR051843">
    <property type="entry name" value="CPA1_transporter"/>
</dbReference>
<reference evidence="3" key="1">
    <citation type="submission" date="2025-08" db="UniProtKB">
        <authorList>
            <consortium name="Ensembl"/>
        </authorList>
    </citation>
    <scope>IDENTIFICATION</scope>
</reference>
<keyword evidence="2" id="KW-1133">Transmembrane helix</keyword>
<dbReference type="PANTHER" id="PTHR31102:SF1">
    <property type="entry name" value="CATION_H+ EXCHANGER DOMAIN-CONTAINING PROTEIN"/>
    <property type="match status" value="1"/>
</dbReference>
<evidence type="ECO:0000313" key="3">
    <source>
        <dbReference type="Ensembl" id="ENSCABP00000015757.1"/>
    </source>
</evidence>
<keyword evidence="2" id="KW-0472">Membrane</keyword>
<name>A0A8C0GXJ1_CHEAB</name>
<dbReference type="AlphaFoldDB" id="A0A8C0GXJ1"/>
<dbReference type="GeneTree" id="ENSGT00390000013285"/>
<organism evidence="3 4">
    <name type="scientific">Chelonoidis abingdonii</name>
    <name type="common">Abingdon island giant tortoise</name>
    <name type="synonym">Testudo abingdonii</name>
    <dbReference type="NCBI Taxonomy" id="106734"/>
    <lineage>
        <taxon>Eukaryota</taxon>
        <taxon>Metazoa</taxon>
        <taxon>Chordata</taxon>
        <taxon>Craniata</taxon>
        <taxon>Vertebrata</taxon>
        <taxon>Euteleostomi</taxon>
        <taxon>Archelosauria</taxon>
        <taxon>Testudinata</taxon>
        <taxon>Testudines</taxon>
        <taxon>Cryptodira</taxon>
        <taxon>Durocryptodira</taxon>
        <taxon>Testudinoidea</taxon>
        <taxon>Testudinidae</taxon>
        <taxon>Chelonoidis</taxon>
    </lineage>
</organism>
<feature type="transmembrane region" description="Helical" evidence="2">
    <location>
        <begin position="85"/>
        <end position="104"/>
    </location>
</feature>
<proteinExistence type="inferred from homology"/>
<reference evidence="3" key="2">
    <citation type="submission" date="2025-09" db="UniProtKB">
        <authorList>
            <consortium name="Ensembl"/>
        </authorList>
    </citation>
    <scope>IDENTIFICATION</scope>
</reference>
<evidence type="ECO:0000313" key="4">
    <source>
        <dbReference type="Proteomes" id="UP000694404"/>
    </source>
</evidence>
<comment type="similarity">
    <text evidence="1">Belongs to the monovalent cation:proton antiporter 1 (CPA1) transporter (TC 2.A.36) family.</text>
</comment>